<reference evidence="1" key="1">
    <citation type="submission" date="2014-07" db="EMBL/GenBank/DDBJ databases">
        <authorList>
            <person name="Martin A.A"/>
            <person name="De Silva N."/>
        </authorList>
    </citation>
    <scope>NUCLEOTIDE SEQUENCE</scope>
</reference>
<sequence>MSCPGIEGNDLTDKALLGVFPLTYDLYYLGTGRLSVEYFEVIEWVDQDKRSLRNSGLANKDLSQELFLSKRWGYNSSPEYLSNKR</sequence>
<accession>A0A0K0G5G0</accession>
<dbReference type="AlphaFoldDB" id="A0A0K0G5G0"/>
<reference evidence="2" key="2">
    <citation type="submission" date="2015-08" db="UniProtKB">
        <authorList>
            <consortium name="WormBaseParasite"/>
        </authorList>
    </citation>
    <scope>IDENTIFICATION</scope>
</reference>
<proteinExistence type="predicted"/>
<name>A0A0K0G5G0_STRVS</name>
<keyword evidence="1" id="KW-1185">Reference proteome</keyword>
<protein>
    <submittedName>
        <fullName evidence="2">Type II restriction endonuclease</fullName>
    </submittedName>
</protein>
<dbReference type="WBParaSite" id="SVE_1997700.1">
    <property type="protein sequence ID" value="SVE_1997700.1"/>
    <property type="gene ID" value="SVE_1997700"/>
</dbReference>
<evidence type="ECO:0000313" key="2">
    <source>
        <dbReference type="WBParaSite" id="SVE_1997700.1"/>
    </source>
</evidence>
<evidence type="ECO:0000313" key="1">
    <source>
        <dbReference type="Proteomes" id="UP000035680"/>
    </source>
</evidence>
<dbReference type="Proteomes" id="UP000035680">
    <property type="component" value="Unassembled WGS sequence"/>
</dbReference>
<organism evidence="1 2">
    <name type="scientific">Strongyloides venezuelensis</name>
    <name type="common">Threadworm</name>
    <dbReference type="NCBI Taxonomy" id="75913"/>
    <lineage>
        <taxon>Eukaryota</taxon>
        <taxon>Metazoa</taxon>
        <taxon>Ecdysozoa</taxon>
        <taxon>Nematoda</taxon>
        <taxon>Chromadorea</taxon>
        <taxon>Rhabditida</taxon>
        <taxon>Tylenchina</taxon>
        <taxon>Panagrolaimomorpha</taxon>
        <taxon>Strongyloidoidea</taxon>
        <taxon>Strongyloididae</taxon>
        <taxon>Strongyloides</taxon>
    </lineage>
</organism>